<dbReference type="PROSITE" id="PS00687">
    <property type="entry name" value="ALDEHYDE_DEHYDR_GLU"/>
    <property type="match status" value="1"/>
</dbReference>
<evidence type="ECO:0000256" key="5">
    <source>
        <dbReference type="RuleBase" id="RU003345"/>
    </source>
</evidence>
<sequence>MEVEITAPNGHTWKQPIGLFINNEFVKPRDANTMAAVNPATEEVIADVYLAGEADLDNAVQAASDALASPDWKDLSGTDRGKLMSRLATLMEAHAETLAAIESINTGKAYRAALEGDVADAIDIVRYYAGYADKSFGQVVDVSGAAHHKLAYTVKEPVGVCGLIVPWNFPLNTAVTKLAPALCCGNAVVLKPSELTPLSVLYLASLAREAGFPPGVINVLNGLGPAVGAAMAAHARVAGLSFTGSTRVGQELLRLAGGSSRMKQVTLETGGKSPLVVFEDADLGLAAQWAHMGFTYNQGELCTATTRILVQDGVYDRFLEALVETTRRYPVGQPFDEETYLGPLVGKDHYDRVMGYIALGKEEGAREILGGGAKEGFAKGLFVEPTIFVDVEPSMRIYREEIFGPCAVVLRFRDEEEAVRLANDSIYGLGSALFTENVGKAHRVARRIEAGMVWVNSSQDSDFRVPFGGVKQSGVGRELGEAGLSAYYNIKAIHVNVGSVPPM</sequence>
<evidence type="ECO:0000256" key="4">
    <source>
        <dbReference type="PROSITE-ProRule" id="PRU10007"/>
    </source>
</evidence>
<evidence type="ECO:0000256" key="3">
    <source>
        <dbReference type="ARBA" id="ARBA00023027"/>
    </source>
</evidence>
<dbReference type="SUPFAM" id="SSF53720">
    <property type="entry name" value="ALDH-like"/>
    <property type="match status" value="1"/>
</dbReference>
<dbReference type="PANTHER" id="PTHR43720:SF2">
    <property type="entry name" value="2-AMINOMUCONIC SEMIALDEHYDE DEHYDROGENASE"/>
    <property type="match status" value="1"/>
</dbReference>
<accession>A0ABR1WZ51</accession>
<feature type="active site" evidence="4">
    <location>
        <position position="268"/>
    </location>
</feature>
<reference evidence="7 8" key="1">
    <citation type="submission" date="2023-01" db="EMBL/GenBank/DDBJ databases">
        <title>Analysis of 21 Apiospora genomes using comparative genomics revels a genus with tremendous synthesis potential of carbohydrate active enzymes and secondary metabolites.</title>
        <authorList>
            <person name="Sorensen T."/>
        </authorList>
    </citation>
    <scope>NUCLEOTIDE SEQUENCE [LARGE SCALE GENOMIC DNA]</scope>
    <source>
        <strain evidence="7 8">CBS 114990</strain>
    </source>
</reference>
<dbReference type="InterPro" id="IPR015590">
    <property type="entry name" value="Aldehyde_DH_dom"/>
</dbReference>
<evidence type="ECO:0000259" key="6">
    <source>
        <dbReference type="Pfam" id="PF00171"/>
    </source>
</evidence>
<dbReference type="EMBL" id="JAQQWN010000004">
    <property type="protein sequence ID" value="KAK8088436.1"/>
    <property type="molecule type" value="Genomic_DNA"/>
</dbReference>
<dbReference type="InterPro" id="IPR016161">
    <property type="entry name" value="Ald_DH/histidinol_DH"/>
</dbReference>
<keyword evidence="3" id="KW-0520">NAD</keyword>
<dbReference type="Gene3D" id="3.40.605.10">
    <property type="entry name" value="Aldehyde Dehydrogenase, Chain A, domain 1"/>
    <property type="match status" value="1"/>
</dbReference>
<evidence type="ECO:0000313" key="7">
    <source>
        <dbReference type="EMBL" id="KAK8088436.1"/>
    </source>
</evidence>
<comment type="similarity">
    <text evidence="1 5">Belongs to the aldehyde dehydrogenase family.</text>
</comment>
<proteinExistence type="inferred from homology"/>
<name>A0ABR1WZ51_9PEZI</name>
<dbReference type="Gene3D" id="3.40.309.10">
    <property type="entry name" value="Aldehyde Dehydrogenase, Chain A, domain 2"/>
    <property type="match status" value="1"/>
</dbReference>
<dbReference type="RefSeq" id="XP_066671330.1">
    <property type="nucleotide sequence ID" value="XM_066807712.1"/>
</dbReference>
<feature type="domain" description="Aldehyde dehydrogenase" evidence="6">
    <location>
        <begin position="26"/>
        <end position="493"/>
    </location>
</feature>
<dbReference type="InterPro" id="IPR016163">
    <property type="entry name" value="Ald_DH_C"/>
</dbReference>
<comment type="caution">
    <text evidence="7">The sequence shown here is derived from an EMBL/GenBank/DDBJ whole genome shotgun (WGS) entry which is preliminary data.</text>
</comment>
<dbReference type="PANTHER" id="PTHR43720">
    <property type="entry name" value="2-AMINOMUCONIC SEMIALDEHYDE DEHYDROGENASE"/>
    <property type="match status" value="1"/>
</dbReference>
<keyword evidence="8" id="KW-1185">Reference proteome</keyword>
<keyword evidence="2 5" id="KW-0560">Oxidoreductase</keyword>
<organism evidence="7 8">
    <name type="scientific">Apiospora hydei</name>
    <dbReference type="NCBI Taxonomy" id="1337664"/>
    <lineage>
        <taxon>Eukaryota</taxon>
        <taxon>Fungi</taxon>
        <taxon>Dikarya</taxon>
        <taxon>Ascomycota</taxon>
        <taxon>Pezizomycotina</taxon>
        <taxon>Sordariomycetes</taxon>
        <taxon>Xylariomycetidae</taxon>
        <taxon>Amphisphaeriales</taxon>
        <taxon>Apiosporaceae</taxon>
        <taxon>Apiospora</taxon>
    </lineage>
</organism>
<dbReference type="InterPro" id="IPR029510">
    <property type="entry name" value="Ald_DH_CS_GLU"/>
</dbReference>
<dbReference type="Pfam" id="PF00171">
    <property type="entry name" value="Aldedh"/>
    <property type="match status" value="1"/>
</dbReference>
<evidence type="ECO:0000313" key="8">
    <source>
        <dbReference type="Proteomes" id="UP001433268"/>
    </source>
</evidence>
<evidence type="ECO:0000256" key="1">
    <source>
        <dbReference type="ARBA" id="ARBA00009986"/>
    </source>
</evidence>
<evidence type="ECO:0000256" key="2">
    <source>
        <dbReference type="ARBA" id="ARBA00023002"/>
    </source>
</evidence>
<dbReference type="GeneID" id="92040772"/>
<protein>
    <submittedName>
        <fullName evidence="7">Aldehyde dehydrogenase domain-containing protein</fullName>
    </submittedName>
</protein>
<gene>
    <name evidence="7" type="ORF">PG997_003397</name>
</gene>
<dbReference type="Proteomes" id="UP001433268">
    <property type="component" value="Unassembled WGS sequence"/>
</dbReference>
<dbReference type="InterPro" id="IPR016162">
    <property type="entry name" value="Ald_DH_N"/>
</dbReference>